<reference evidence="3 4" key="1">
    <citation type="journal article" date="2023" name="bioRxiv">
        <title>Genome report: Whole genome sequence and annotation of Penstemon davidsonii.</title>
        <authorList>
            <person name="Ostevik K.L."/>
            <person name="Alabady M."/>
            <person name="Zhang M."/>
            <person name="Rausher M.D."/>
        </authorList>
    </citation>
    <scope>NUCLEOTIDE SEQUENCE [LARGE SCALE GENOMIC DNA]</scope>
    <source>
        <strain evidence="3">DNT005</strain>
        <tissue evidence="3">Whole leaf</tissue>
    </source>
</reference>
<proteinExistence type="predicted"/>
<evidence type="ECO:0000256" key="2">
    <source>
        <dbReference type="SAM" id="MobiDB-lite"/>
    </source>
</evidence>
<feature type="coiled-coil region" evidence="1">
    <location>
        <begin position="89"/>
        <end position="118"/>
    </location>
</feature>
<feature type="compositionally biased region" description="Polar residues" evidence="2">
    <location>
        <begin position="22"/>
        <end position="35"/>
    </location>
</feature>
<protein>
    <submittedName>
        <fullName evidence="3">Uncharacterized protein</fullName>
    </submittedName>
</protein>
<dbReference type="EMBL" id="JAYDYQ010002533">
    <property type="protein sequence ID" value="KAK4485048.1"/>
    <property type="molecule type" value="Genomic_DNA"/>
</dbReference>
<organism evidence="3 4">
    <name type="scientific">Penstemon davidsonii</name>
    <dbReference type="NCBI Taxonomy" id="160366"/>
    <lineage>
        <taxon>Eukaryota</taxon>
        <taxon>Viridiplantae</taxon>
        <taxon>Streptophyta</taxon>
        <taxon>Embryophyta</taxon>
        <taxon>Tracheophyta</taxon>
        <taxon>Spermatophyta</taxon>
        <taxon>Magnoliopsida</taxon>
        <taxon>eudicotyledons</taxon>
        <taxon>Gunneridae</taxon>
        <taxon>Pentapetalae</taxon>
        <taxon>asterids</taxon>
        <taxon>lamiids</taxon>
        <taxon>Lamiales</taxon>
        <taxon>Plantaginaceae</taxon>
        <taxon>Cheloneae</taxon>
        <taxon>Penstemon</taxon>
    </lineage>
</organism>
<feature type="compositionally biased region" description="Polar residues" evidence="2">
    <location>
        <begin position="44"/>
        <end position="62"/>
    </location>
</feature>
<keyword evidence="1" id="KW-0175">Coiled coil</keyword>
<dbReference type="Proteomes" id="UP001291926">
    <property type="component" value="Unassembled WGS sequence"/>
</dbReference>
<sequence>MDDPNPTHPTQPNQPGERNHRSSPLTYTFNGQLLPTSPPDDETPYTSESNNQTSETGQSSDSEYSHPSKKSGLAASLRIIGESMLRIELAELEMMKKRETARLEAEKLRAEIEDKMTQMILQTQLQIASFVSQNSSSRKRKRSSLNDSSSSSQRDGALILSLLNCNLML</sequence>
<comment type="caution">
    <text evidence="3">The sequence shown here is derived from an EMBL/GenBank/DDBJ whole genome shotgun (WGS) entry which is preliminary data.</text>
</comment>
<feature type="region of interest" description="Disordered" evidence="2">
    <location>
        <begin position="131"/>
        <end position="152"/>
    </location>
</feature>
<evidence type="ECO:0000313" key="3">
    <source>
        <dbReference type="EMBL" id="KAK4485048.1"/>
    </source>
</evidence>
<keyword evidence="4" id="KW-1185">Reference proteome</keyword>
<feature type="region of interest" description="Disordered" evidence="2">
    <location>
        <begin position="1"/>
        <end position="72"/>
    </location>
</feature>
<name>A0ABR0D8U2_9LAMI</name>
<evidence type="ECO:0000313" key="4">
    <source>
        <dbReference type="Proteomes" id="UP001291926"/>
    </source>
</evidence>
<evidence type="ECO:0000256" key="1">
    <source>
        <dbReference type="SAM" id="Coils"/>
    </source>
</evidence>
<gene>
    <name evidence="3" type="ORF">RD792_007656</name>
</gene>
<accession>A0ABR0D8U2</accession>